<evidence type="ECO:0000256" key="2">
    <source>
        <dbReference type="ARBA" id="ARBA00022448"/>
    </source>
</evidence>
<organism evidence="8 9">
    <name type="scientific">Clostridium vincentii</name>
    <dbReference type="NCBI Taxonomy" id="52704"/>
    <lineage>
        <taxon>Bacteria</taxon>
        <taxon>Bacillati</taxon>
        <taxon>Bacillota</taxon>
        <taxon>Clostridia</taxon>
        <taxon>Eubacteriales</taxon>
        <taxon>Clostridiaceae</taxon>
        <taxon>Clostridium</taxon>
    </lineage>
</organism>
<dbReference type="Pfam" id="PF01554">
    <property type="entry name" value="MatE"/>
    <property type="match status" value="2"/>
</dbReference>
<dbReference type="EMBL" id="PVXQ01000036">
    <property type="protein sequence ID" value="PRR81110.1"/>
    <property type="molecule type" value="Genomic_DNA"/>
</dbReference>
<dbReference type="GO" id="GO:0042910">
    <property type="term" value="F:xenobiotic transmembrane transporter activity"/>
    <property type="evidence" value="ECO:0007669"/>
    <property type="project" value="InterPro"/>
</dbReference>
<dbReference type="PIRSF" id="PIRSF006603">
    <property type="entry name" value="DinF"/>
    <property type="match status" value="1"/>
</dbReference>
<keyword evidence="9" id="KW-1185">Reference proteome</keyword>
<keyword evidence="4 7" id="KW-0812">Transmembrane</keyword>
<dbReference type="InterPro" id="IPR048279">
    <property type="entry name" value="MdtK-like"/>
</dbReference>
<feature type="transmembrane region" description="Helical" evidence="7">
    <location>
        <begin position="391"/>
        <end position="415"/>
    </location>
</feature>
<gene>
    <name evidence="8" type="primary">mepA_4</name>
    <name evidence="8" type="ORF">CLVI_27840</name>
</gene>
<dbReference type="InterPro" id="IPR002528">
    <property type="entry name" value="MATE_fam"/>
</dbReference>
<dbReference type="Proteomes" id="UP000239471">
    <property type="component" value="Unassembled WGS sequence"/>
</dbReference>
<evidence type="ECO:0000313" key="9">
    <source>
        <dbReference type="Proteomes" id="UP000239471"/>
    </source>
</evidence>
<dbReference type="OrthoDB" id="305360at2"/>
<evidence type="ECO:0000256" key="4">
    <source>
        <dbReference type="ARBA" id="ARBA00022692"/>
    </source>
</evidence>
<accession>A0A2T0BB42</accession>
<dbReference type="PANTHER" id="PTHR43823">
    <property type="entry name" value="SPORULATION PROTEIN YKVU"/>
    <property type="match status" value="1"/>
</dbReference>
<feature type="transmembrane region" description="Helical" evidence="7">
    <location>
        <begin position="450"/>
        <end position="468"/>
    </location>
</feature>
<dbReference type="InterPro" id="IPR051327">
    <property type="entry name" value="MATE_MepA_subfamily"/>
</dbReference>
<reference evidence="8 9" key="1">
    <citation type="submission" date="2018-03" db="EMBL/GenBank/DDBJ databases">
        <title>Genome sequence of Clostridium vincentii DSM 10228.</title>
        <authorList>
            <person name="Poehlein A."/>
            <person name="Daniel R."/>
        </authorList>
    </citation>
    <scope>NUCLEOTIDE SEQUENCE [LARGE SCALE GENOMIC DNA]</scope>
    <source>
        <strain evidence="8 9">DSM 10228</strain>
    </source>
</reference>
<evidence type="ECO:0000256" key="3">
    <source>
        <dbReference type="ARBA" id="ARBA00022475"/>
    </source>
</evidence>
<feature type="transmembrane region" description="Helical" evidence="7">
    <location>
        <begin position="424"/>
        <end position="444"/>
    </location>
</feature>
<evidence type="ECO:0000256" key="5">
    <source>
        <dbReference type="ARBA" id="ARBA00022989"/>
    </source>
</evidence>
<feature type="transmembrane region" description="Helical" evidence="7">
    <location>
        <begin position="203"/>
        <end position="223"/>
    </location>
</feature>
<evidence type="ECO:0000313" key="8">
    <source>
        <dbReference type="EMBL" id="PRR81110.1"/>
    </source>
</evidence>
<feature type="transmembrane region" description="Helical" evidence="7">
    <location>
        <begin position="271"/>
        <end position="292"/>
    </location>
</feature>
<protein>
    <submittedName>
        <fullName evidence="8">Multidrug export protein MepA</fullName>
    </submittedName>
</protein>
<dbReference type="AlphaFoldDB" id="A0A2T0BB42"/>
<feature type="transmembrane region" description="Helical" evidence="7">
    <location>
        <begin position="51"/>
        <end position="70"/>
    </location>
</feature>
<feature type="transmembrane region" description="Helical" evidence="7">
    <location>
        <begin position="304"/>
        <end position="323"/>
    </location>
</feature>
<dbReference type="GO" id="GO:0015297">
    <property type="term" value="F:antiporter activity"/>
    <property type="evidence" value="ECO:0007669"/>
    <property type="project" value="InterPro"/>
</dbReference>
<evidence type="ECO:0000256" key="6">
    <source>
        <dbReference type="ARBA" id="ARBA00023136"/>
    </source>
</evidence>
<feature type="transmembrane region" description="Helical" evidence="7">
    <location>
        <begin position="171"/>
        <end position="191"/>
    </location>
</feature>
<feature type="transmembrane region" description="Helical" evidence="7">
    <location>
        <begin position="229"/>
        <end position="250"/>
    </location>
</feature>
<evidence type="ECO:0000256" key="1">
    <source>
        <dbReference type="ARBA" id="ARBA00004651"/>
    </source>
</evidence>
<feature type="transmembrane region" description="Helical" evidence="7">
    <location>
        <begin position="90"/>
        <end position="112"/>
    </location>
</feature>
<dbReference type="GO" id="GO:0005886">
    <property type="term" value="C:plasma membrane"/>
    <property type="evidence" value="ECO:0007669"/>
    <property type="project" value="UniProtKB-SubCell"/>
</dbReference>
<feature type="transmembrane region" description="Helical" evidence="7">
    <location>
        <begin position="353"/>
        <end position="371"/>
    </location>
</feature>
<comment type="subcellular location">
    <subcellularLocation>
        <location evidence="1">Cell membrane</location>
        <topology evidence="1">Multi-pass membrane protein</topology>
    </subcellularLocation>
</comment>
<feature type="transmembrane region" description="Helical" evidence="7">
    <location>
        <begin position="133"/>
        <end position="151"/>
    </location>
</feature>
<keyword evidence="2" id="KW-0813">Transport</keyword>
<proteinExistence type="predicted"/>
<evidence type="ECO:0000256" key="7">
    <source>
        <dbReference type="SAM" id="Phobius"/>
    </source>
</evidence>
<keyword evidence="6 7" id="KW-0472">Membrane</keyword>
<keyword evidence="3" id="KW-1003">Cell membrane</keyword>
<keyword evidence="5 7" id="KW-1133">Transmembrane helix</keyword>
<comment type="caution">
    <text evidence="8">The sequence shown here is derived from an EMBL/GenBank/DDBJ whole genome shotgun (WGS) entry which is preliminary data.</text>
</comment>
<sequence>MDNKIVAHFYLTQSRGSLYLKIYKTSCIIIAGSWTNSTGGNYLSNQIEKQFMRFVIPSMLTMLLQGLYIIVDGFFVGQSIGDIGLAAINIAWPIASIIMAIGTGIGTGGAVVMSLAQGENNKKASNLARGNTLMLLFISSIVLTIAFWFNYEKILSLLGAVGEVHFQAARYTKYIVVGCAFQVFATGLTPLLRNSKKTIEAMIIMIVGLVANIILDAIFIIILDKGIEGAAIATIIAQGITTLLCIILFIKDKENRIKPKEFRLVRGAVKKILLTGLSPFGLFLSPSVIIVFNNLQCLKYGGDVAVAAYSVISYVVGTGQLLLSGVGEGIQPLISFCSGGNLFESMKIIKRKATIFVLILSAILLSSMIFLRDIIPKVFGSSPVATEIMSSGLIITSLSLPCVALVKLASSYFYAVGESKYSSIIIYGDPILITPILILILPRLFGLQGIWITLPLAQIIMSIAILFMNNMHNSKIKKLKLSIH</sequence>
<dbReference type="PANTHER" id="PTHR43823:SF3">
    <property type="entry name" value="MULTIDRUG EXPORT PROTEIN MEPA"/>
    <property type="match status" value="1"/>
</dbReference>
<name>A0A2T0BB42_9CLOT</name>